<reference evidence="3" key="1">
    <citation type="submission" date="2016-06" db="UniProtKB">
        <authorList>
            <consortium name="WormBaseParasite"/>
        </authorList>
    </citation>
    <scope>IDENTIFICATION</scope>
</reference>
<protein>
    <submittedName>
        <fullName evidence="3">Dehydrogenase/reductase SDR family member 1</fullName>
    </submittedName>
</protein>
<name>A0A183B190_9TREM</name>
<dbReference type="PANTHER" id="PTHR44147">
    <property type="entry name" value="DEHYDROGENASE/REDUCTASE SDR FAMILY MEMBER 1"/>
    <property type="match status" value="1"/>
</dbReference>
<evidence type="ECO:0000313" key="3">
    <source>
        <dbReference type="WBParaSite" id="ECPE_0001301301-mRNA-1"/>
    </source>
</evidence>
<dbReference type="PRINTS" id="PR00081">
    <property type="entry name" value="GDHRDH"/>
</dbReference>
<evidence type="ECO:0000313" key="1">
    <source>
        <dbReference type="EMBL" id="VDP90247.1"/>
    </source>
</evidence>
<dbReference type="InterPro" id="IPR036291">
    <property type="entry name" value="NAD(P)-bd_dom_sf"/>
</dbReference>
<accession>A0A183B190</accession>
<organism evidence="3">
    <name type="scientific">Echinostoma caproni</name>
    <dbReference type="NCBI Taxonomy" id="27848"/>
    <lineage>
        <taxon>Eukaryota</taxon>
        <taxon>Metazoa</taxon>
        <taxon>Spiralia</taxon>
        <taxon>Lophotrochozoa</taxon>
        <taxon>Platyhelminthes</taxon>
        <taxon>Trematoda</taxon>
        <taxon>Digenea</taxon>
        <taxon>Plagiorchiida</taxon>
        <taxon>Echinostomata</taxon>
        <taxon>Echinostomatoidea</taxon>
        <taxon>Echinostomatidae</taxon>
        <taxon>Echinostoma</taxon>
    </lineage>
</organism>
<proteinExistence type="predicted"/>
<dbReference type="Gene3D" id="3.40.50.720">
    <property type="entry name" value="NAD(P)-binding Rossmann-like Domain"/>
    <property type="match status" value="1"/>
</dbReference>
<dbReference type="OrthoDB" id="1933717at2759"/>
<sequence length="237" mass="25704">MRACLDDYVCLVTGASRGIGRGIAIGLGERGATVYITGRTLKSAEVGEAARSLEATAAEINSRGGKAIPVLVDHSDEGQVAALFQRIQREQRGRLDVLVNNVYSAVPFLFKSLKKPFYECEDLSPGEAWDLVNNVGLRNHYVCATLATKMMLNYQAGLIVNVSSIGGKIYAFSTLYGVGECIHNISSNATSQRLLYLRSCTHESTDEAIYQSDCGIVSLTLVSSNPGILRMNHQLPR</sequence>
<dbReference type="Proteomes" id="UP000272942">
    <property type="component" value="Unassembled WGS sequence"/>
</dbReference>
<dbReference type="PANTHER" id="PTHR44147:SF2">
    <property type="entry name" value="DEHYDROGENASE_REDUCTASE SDR FAMILY MEMBER 1"/>
    <property type="match status" value="1"/>
</dbReference>
<dbReference type="AlphaFoldDB" id="A0A183B190"/>
<dbReference type="InterPro" id="IPR002347">
    <property type="entry name" value="SDR_fam"/>
</dbReference>
<dbReference type="WBParaSite" id="ECPE_0001301301-mRNA-1">
    <property type="protein sequence ID" value="ECPE_0001301301-mRNA-1"/>
    <property type="gene ID" value="ECPE_0001301301"/>
</dbReference>
<gene>
    <name evidence="1" type="ORF">ECPE_LOCUS12975</name>
</gene>
<dbReference type="SUPFAM" id="SSF51735">
    <property type="entry name" value="NAD(P)-binding Rossmann-fold domains"/>
    <property type="match status" value="1"/>
</dbReference>
<evidence type="ECO:0000313" key="2">
    <source>
        <dbReference type="Proteomes" id="UP000272942"/>
    </source>
</evidence>
<reference evidence="1 2" key="2">
    <citation type="submission" date="2018-11" db="EMBL/GenBank/DDBJ databases">
        <authorList>
            <consortium name="Pathogen Informatics"/>
        </authorList>
    </citation>
    <scope>NUCLEOTIDE SEQUENCE [LARGE SCALE GENOMIC DNA]</scope>
    <source>
        <strain evidence="1 2">Egypt</strain>
    </source>
</reference>
<dbReference type="Pfam" id="PF00106">
    <property type="entry name" value="adh_short"/>
    <property type="match status" value="1"/>
</dbReference>
<keyword evidence="2" id="KW-1185">Reference proteome</keyword>
<dbReference type="EMBL" id="UZAN01054028">
    <property type="protein sequence ID" value="VDP90247.1"/>
    <property type="molecule type" value="Genomic_DNA"/>
</dbReference>